<name>A0A2V5IL19_9MICC</name>
<dbReference type="GO" id="GO:0008654">
    <property type="term" value="P:phospholipid biosynthetic process"/>
    <property type="evidence" value="ECO:0007669"/>
    <property type="project" value="InterPro"/>
</dbReference>
<dbReference type="InterPro" id="IPR048254">
    <property type="entry name" value="CDP_ALCOHOL_P_TRANSF_CS"/>
</dbReference>
<keyword evidence="5" id="KW-1185">Reference proteome</keyword>
<protein>
    <submittedName>
        <fullName evidence="4">CDP-alcohol phosphatidyltransferase</fullName>
    </submittedName>
</protein>
<dbReference type="PROSITE" id="PS00379">
    <property type="entry name" value="CDP_ALCOHOL_P_TRANSF"/>
    <property type="match status" value="1"/>
</dbReference>
<proteinExistence type="inferred from homology"/>
<dbReference type="Gene3D" id="1.20.120.1760">
    <property type="match status" value="1"/>
</dbReference>
<feature type="transmembrane region" description="Helical" evidence="3">
    <location>
        <begin position="50"/>
        <end position="71"/>
    </location>
</feature>
<dbReference type="EMBL" id="QJVC01000024">
    <property type="protein sequence ID" value="PYI37315.1"/>
    <property type="molecule type" value="Genomic_DNA"/>
</dbReference>
<keyword evidence="3" id="KW-1133">Transmembrane helix</keyword>
<dbReference type="InterPro" id="IPR043130">
    <property type="entry name" value="CDP-OH_PTrfase_TM_dom"/>
</dbReference>
<evidence type="ECO:0000256" key="3">
    <source>
        <dbReference type="SAM" id="Phobius"/>
    </source>
</evidence>
<dbReference type="Proteomes" id="UP000247980">
    <property type="component" value="Unassembled WGS sequence"/>
</dbReference>
<sequence>MEQYTAGRAAAERADTSYRGISARLRFAQKPGHGVPAYTRWINRGLARSVAALCASWGWSANMVSAVSAVVSLAGLLLLLLLPVAPLTGLLVAVLLAAGYVLDSADGQVARVTGTGSRAGEWLDHVIDSARTPAVHLCVAVGFIHFYGSDAWQWWLPLLYCVVSTCHFMSQILAEQLLRPTAAPSPSAPVPRGSVARSLVMLHTDTGILCWMFLIWGFAPLFLGFYLLMFAANTLTSIVSMTRKFRMLSLTERSTS</sequence>
<dbReference type="OrthoDB" id="7390033at2"/>
<feature type="transmembrane region" description="Helical" evidence="3">
    <location>
        <begin position="77"/>
        <end position="102"/>
    </location>
</feature>
<dbReference type="InterPro" id="IPR000462">
    <property type="entry name" value="CDP-OH_P_trans"/>
</dbReference>
<evidence type="ECO:0000256" key="2">
    <source>
        <dbReference type="RuleBase" id="RU003750"/>
    </source>
</evidence>
<comment type="caution">
    <text evidence="4">The sequence shown here is derived from an EMBL/GenBank/DDBJ whole genome shotgun (WGS) entry which is preliminary data.</text>
</comment>
<gene>
    <name evidence="4" type="ORF">CVS30_15995</name>
</gene>
<keyword evidence="3" id="KW-0472">Membrane</keyword>
<evidence type="ECO:0000256" key="1">
    <source>
        <dbReference type="ARBA" id="ARBA00022679"/>
    </source>
</evidence>
<accession>A0A2V5IL19</accession>
<dbReference type="RefSeq" id="WP_110486558.1">
    <property type="nucleotide sequence ID" value="NZ_QJVC01000024.1"/>
</dbReference>
<reference evidence="4 5" key="1">
    <citation type="submission" date="2018-05" db="EMBL/GenBank/DDBJ databases">
        <title>Genetic diversity of glacier-inhabiting Cryobacterium bacteria in China and description of Cryobacterium mengkeensis sp. nov. and Arthrobacter glacialis sp. nov.</title>
        <authorList>
            <person name="Liu Q."/>
            <person name="Xin Y.-H."/>
        </authorList>
    </citation>
    <scope>NUCLEOTIDE SEQUENCE [LARGE SCALE GENOMIC DNA]</scope>
    <source>
        <strain evidence="4 5">B7</strain>
    </source>
</reference>
<dbReference type="Pfam" id="PF01066">
    <property type="entry name" value="CDP-OH_P_transf"/>
    <property type="match status" value="1"/>
</dbReference>
<dbReference type="GO" id="GO:0016780">
    <property type="term" value="F:phosphotransferase activity, for other substituted phosphate groups"/>
    <property type="evidence" value="ECO:0007669"/>
    <property type="project" value="InterPro"/>
</dbReference>
<keyword evidence="3" id="KW-0812">Transmembrane</keyword>
<dbReference type="AlphaFoldDB" id="A0A2V5IL19"/>
<organism evidence="4 5">
    <name type="scientific">Arthrobacter psychrolactophilus</name>
    <dbReference type="NCBI Taxonomy" id="92442"/>
    <lineage>
        <taxon>Bacteria</taxon>
        <taxon>Bacillati</taxon>
        <taxon>Actinomycetota</taxon>
        <taxon>Actinomycetes</taxon>
        <taxon>Micrococcales</taxon>
        <taxon>Micrococcaceae</taxon>
        <taxon>Arthrobacter</taxon>
    </lineage>
</organism>
<dbReference type="GO" id="GO:0016020">
    <property type="term" value="C:membrane"/>
    <property type="evidence" value="ECO:0007669"/>
    <property type="project" value="InterPro"/>
</dbReference>
<comment type="similarity">
    <text evidence="2">Belongs to the CDP-alcohol phosphatidyltransferase class-I family.</text>
</comment>
<evidence type="ECO:0000313" key="5">
    <source>
        <dbReference type="Proteomes" id="UP000247980"/>
    </source>
</evidence>
<keyword evidence="1 2" id="KW-0808">Transferase</keyword>
<evidence type="ECO:0000313" key="4">
    <source>
        <dbReference type="EMBL" id="PYI37315.1"/>
    </source>
</evidence>